<evidence type="ECO:0000313" key="2">
    <source>
        <dbReference type="Proteomes" id="UP001310692"/>
    </source>
</evidence>
<reference evidence="1 2" key="1">
    <citation type="submission" date="2024-01" db="EMBL/GenBank/DDBJ databases">
        <title>Hyphobacterium bacterium isolated from marine sediment.</title>
        <authorList>
            <person name="Zhao S."/>
        </authorList>
    </citation>
    <scope>NUCLEOTIDE SEQUENCE [LARGE SCALE GENOMIC DNA]</scope>
    <source>
        <strain evidence="1 2">Y60-23</strain>
    </source>
</reference>
<dbReference type="InterPro" id="IPR029069">
    <property type="entry name" value="HotDog_dom_sf"/>
</dbReference>
<sequence length="305" mass="33114">MRDLWRGNANAWECDELGHLNVKFYLAKAMEAVAHLAQGAGMTAPFRGGATATLLLREVHINFLAEARPGAPLVIRGGFTSLDENSCQAALVMEHGDGRPAAGLTLRLDHAVPTSGQVFPWPSRFADMARQVLISPPEPCSPRGLPPHPGRPNVSLKAADQIGLTEIGRGAFSPADCDVFGFLRPEGLLAKVSDSVIHFREAFPEEWDSQSGNGESLGGALLEGRIRARGRPRAGDLFVIRSGLVEANPNVRRLVHWVLDPVSGQPWWTTEGVAAMLDLKARRIRKMEDERLSALRAVCRKDLAG</sequence>
<keyword evidence="2" id="KW-1185">Reference proteome</keyword>
<dbReference type="Gene3D" id="3.10.129.10">
    <property type="entry name" value="Hotdog Thioesterase"/>
    <property type="match status" value="2"/>
</dbReference>
<organism evidence="1 2">
    <name type="scientific">Hyphobacterium marinum</name>
    <dbReference type="NCBI Taxonomy" id="3116574"/>
    <lineage>
        <taxon>Bacteria</taxon>
        <taxon>Pseudomonadati</taxon>
        <taxon>Pseudomonadota</taxon>
        <taxon>Alphaproteobacteria</taxon>
        <taxon>Maricaulales</taxon>
        <taxon>Maricaulaceae</taxon>
        <taxon>Hyphobacterium</taxon>
    </lineage>
</organism>
<dbReference type="Pfam" id="PF13279">
    <property type="entry name" value="4HBT_2"/>
    <property type="match status" value="2"/>
</dbReference>
<gene>
    <name evidence="1" type="ORF">V0U35_04500</name>
</gene>
<dbReference type="SUPFAM" id="SSF54637">
    <property type="entry name" value="Thioesterase/thiol ester dehydrase-isomerase"/>
    <property type="match status" value="2"/>
</dbReference>
<dbReference type="EMBL" id="JAZDRO010000001">
    <property type="protein sequence ID" value="MEE2565931.1"/>
    <property type="molecule type" value="Genomic_DNA"/>
</dbReference>
<evidence type="ECO:0000313" key="1">
    <source>
        <dbReference type="EMBL" id="MEE2565931.1"/>
    </source>
</evidence>
<dbReference type="Proteomes" id="UP001310692">
    <property type="component" value="Unassembled WGS sequence"/>
</dbReference>
<accession>A0ABU7LWL1</accession>
<dbReference type="CDD" id="cd00586">
    <property type="entry name" value="4HBT"/>
    <property type="match status" value="1"/>
</dbReference>
<dbReference type="RefSeq" id="WP_330195460.1">
    <property type="nucleotide sequence ID" value="NZ_JAZDRO010000001.1"/>
</dbReference>
<name>A0ABU7LWL1_9PROT</name>
<comment type="caution">
    <text evidence="1">The sequence shown here is derived from an EMBL/GenBank/DDBJ whole genome shotgun (WGS) entry which is preliminary data.</text>
</comment>
<protein>
    <submittedName>
        <fullName evidence="1">Acyl-[acyl-carrier-protein] thioesterase</fullName>
    </submittedName>
</protein>
<proteinExistence type="predicted"/>